<accession>F4FZP4</accession>
<dbReference type="STRING" id="1006006.Mcup_0365"/>
<evidence type="ECO:0000313" key="2">
    <source>
        <dbReference type="Proteomes" id="UP000007812"/>
    </source>
</evidence>
<dbReference type="GO" id="GO:0015986">
    <property type="term" value="P:proton motive force-driven ATP synthesis"/>
    <property type="evidence" value="ECO:0007669"/>
    <property type="project" value="InterPro"/>
</dbReference>
<reference evidence="1 2" key="1">
    <citation type="journal article" date="2011" name="J. Bacteriol.">
        <title>Complete genome sequence of Metallosphaera cuprina, a metal sulfide-oxidizing archaeon from a hot spring.</title>
        <authorList>
            <person name="Liu L.J."/>
            <person name="You X.Y."/>
            <person name="Zheng H."/>
            <person name="Wang S."/>
            <person name="Jiang C.Y."/>
            <person name="Liu S.J."/>
        </authorList>
    </citation>
    <scope>NUCLEOTIDE SEQUENCE [LARGE SCALE GENOMIC DNA]</scope>
    <source>
        <strain evidence="1 2">Ar-4</strain>
    </source>
</reference>
<dbReference type="AlphaFoldDB" id="F4FZP4"/>
<dbReference type="GO" id="GO:0033178">
    <property type="term" value="C:proton-transporting two-sector ATPase complex, catalytic domain"/>
    <property type="evidence" value="ECO:0007669"/>
    <property type="project" value="InterPro"/>
</dbReference>
<dbReference type="EMBL" id="CP002656">
    <property type="protein sequence ID" value="AEB94473.1"/>
    <property type="molecule type" value="Genomic_DNA"/>
</dbReference>
<dbReference type="HOGENOM" id="CLU_213596_0_0_2"/>
<dbReference type="eggNOG" id="arCOG07285">
    <property type="taxonomic scope" value="Archaea"/>
</dbReference>
<protein>
    <submittedName>
        <fullName evidence="1">Uncharacterized protein</fullName>
    </submittedName>
</protein>
<dbReference type="GeneID" id="59387815"/>
<organism evidence="1 2">
    <name type="scientific">Metallosphaera cuprina (strain Ar-4)</name>
    <dbReference type="NCBI Taxonomy" id="1006006"/>
    <lineage>
        <taxon>Archaea</taxon>
        <taxon>Thermoproteota</taxon>
        <taxon>Thermoprotei</taxon>
        <taxon>Sulfolobales</taxon>
        <taxon>Sulfolobaceae</taxon>
        <taxon>Metallosphaera</taxon>
    </lineage>
</organism>
<dbReference type="Pfam" id="PF08112">
    <property type="entry name" value="ATP-synt_E_2"/>
    <property type="match status" value="1"/>
</dbReference>
<dbReference type="Proteomes" id="UP000007812">
    <property type="component" value="Chromosome"/>
</dbReference>
<sequence length="53" mass="6290">MDANPFISMLKKKLDDKTSEIQDRLSKEYSLILDLKRKSIEEVRRKALKELPK</sequence>
<keyword evidence="2" id="KW-1185">Reference proteome</keyword>
<dbReference type="GO" id="GO:0042626">
    <property type="term" value="F:ATPase-coupled transmembrane transporter activity"/>
    <property type="evidence" value="ECO:0007669"/>
    <property type="project" value="InterPro"/>
</dbReference>
<gene>
    <name evidence="1" type="ordered locus">Mcup_0365</name>
</gene>
<dbReference type="KEGG" id="mcn:Mcup_0365"/>
<dbReference type="InterPro" id="IPR012508">
    <property type="entry name" value="ATPase_A1-cplx_e-su"/>
</dbReference>
<proteinExistence type="predicted"/>
<evidence type="ECO:0000313" key="1">
    <source>
        <dbReference type="EMBL" id="AEB94473.1"/>
    </source>
</evidence>
<dbReference type="RefSeq" id="WP_013736971.1">
    <property type="nucleotide sequence ID" value="NC_015435.1"/>
</dbReference>
<dbReference type="OrthoDB" id="33918at2157"/>
<dbReference type="PATRIC" id="fig|1006006.8.peg.366"/>
<name>F4FZP4_METCR</name>